<evidence type="ECO:0000256" key="1">
    <source>
        <dbReference type="SAM" id="MobiDB-lite"/>
    </source>
</evidence>
<feature type="region of interest" description="Disordered" evidence="1">
    <location>
        <begin position="304"/>
        <end position="348"/>
    </location>
</feature>
<dbReference type="Proteomes" id="UP001432216">
    <property type="component" value="Chromosome 7"/>
</dbReference>
<organism evidence="2 3">
    <name type="scientific">Cryptococcus decagattii</name>
    <dbReference type="NCBI Taxonomy" id="1859122"/>
    <lineage>
        <taxon>Eukaryota</taxon>
        <taxon>Fungi</taxon>
        <taxon>Dikarya</taxon>
        <taxon>Basidiomycota</taxon>
        <taxon>Agaricomycotina</taxon>
        <taxon>Tremellomycetes</taxon>
        <taxon>Tremellales</taxon>
        <taxon>Cryptococcaceae</taxon>
        <taxon>Cryptococcus</taxon>
        <taxon>Cryptococcus gattii species complex</taxon>
    </lineage>
</organism>
<keyword evidence="3" id="KW-1185">Reference proteome</keyword>
<sequence length="580" mass="65742">MHSPAPNTPLTLRAILLTSSSLPSEPQLPSIRFRITPHFLVPDCIISPLINSYNIGYCVETVVPVGGKVEVGLTVDEESLTECGIECEKPSSRVMRGVTESIRLNAQLLSLSTIAPIAQSRLDRSTFLLTPLASTPSNNLLLTHMIPTGHPICYLKRFDIHCSWTMTRTGGALKRPVEDAEYEDGQAQEDIIDDLMILDDHGLVVPDQTGSNEEDDVQIKLLPKDRLVCNWLDHLIRNACQKLLLKHFLRRFPLIFDGRFTETLPKAYDTPLHQKIGEIMKKLTRQQQEFLSLKLDQTVNLPARKDRKLEASQRRQKRLKQAKQDRDQLDCTPKEKGSPEDEGDAIIGVNRRKERYLEQLEASMDASDNHGMRRDEGKFKRIIGDAIGLICRSDFEMKRNRGGRLSAAGTKFQYPTDDIHPSLPISDAQLFLTSRANSNAASDTSRDESFIENALENNLSYEVLVDDQEEWPLMRPENTESSAEQQEDEDEDVDVDVVFIVDDGVDDDQENDDILPIESWPLEESTKPRVVPHHNQSKEAAVVLRVQRFEKDTIMVDGDDNMDFESLELEATFVDQKQSW</sequence>
<evidence type="ECO:0000313" key="2">
    <source>
        <dbReference type="EMBL" id="WVO23018.1"/>
    </source>
</evidence>
<reference evidence="2 3" key="1">
    <citation type="submission" date="2024-01" db="EMBL/GenBank/DDBJ databases">
        <title>Comparative genomics of Cryptococcus and Kwoniella reveals pathogenesis evolution and contrasting modes of karyotype evolution via chromosome fusion or intercentromeric recombination.</title>
        <authorList>
            <person name="Coelho M.A."/>
            <person name="David-Palma M."/>
            <person name="Shea T."/>
            <person name="Bowers K."/>
            <person name="McGinley-Smith S."/>
            <person name="Mohammad A.W."/>
            <person name="Gnirke A."/>
            <person name="Yurkov A.M."/>
            <person name="Nowrousian M."/>
            <person name="Sun S."/>
            <person name="Cuomo C.A."/>
            <person name="Heitman J."/>
        </authorList>
    </citation>
    <scope>NUCLEOTIDE SEQUENCE [LARGE SCALE GENOMIC DNA]</scope>
    <source>
        <strain evidence="2 3">7685027</strain>
    </source>
</reference>
<feature type="compositionally biased region" description="Basic and acidic residues" evidence="1">
    <location>
        <begin position="322"/>
        <end position="339"/>
    </location>
</feature>
<gene>
    <name evidence="2" type="ORF">IAS62_004363</name>
</gene>
<dbReference type="EMBL" id="CP143812">
    <property type="protein sequence ID" value="WVO23018.1"/>
    <property type="molecule type" value="Genomic_DNA"/>
</dbReference>
<proteinExistence type="predicted"/>
<protein>
    <submittedName>
        <fullName evidence="2">Uncharacterized protein</fullName>
    </submittedName>
</protein>
<name>A0ABZ2AWT3_9TREE</name>
<dbReference type="GeneID" id="89991135"/>
<feature type="compositionally biased region" description="Basic and acidic residues" evidence="1">
    <location>
        <begin position="304"/>
        <end position="313"/>
    </location>
</feature>
<dbReference type="RefSeq" id="XP_064722257.1">
    <property type="nucleotide sequence ID" value="XM_064866185.1"/>
</dbReference>
<evidence type="ECO:0000313" key="3">
    <source>
        <dbReference type="Proteomes" id="UP001432216"/>
    </source>
</evidence>
<accession>A0ABZ2AWT3</accession>